<keyword evidence="8" id="KW-1185">Reference proteome</keyword>
<feature type="compositionally biased region" description="Polar residues" evidence="5">
    <location>
        <begin position="270"/>
        <end position="279"/>
    </location>
</feature>
<dbReference type="GO" id="GO:0009653">
    <property type="term" value="P:anatomical structure morphogenesis"/>
    <property type="evidence" value="ECO:0007669"/>
    <property type="project" value="TreeGrafter"/>
</dbReference>
<feature type="domain" description="MH1" evidence="6">
    <location>
        <begin position="8"/>
        <end position="128"/>
    </location>
</feature>
<dbReference type="InterPro" id="IPR013790">
    <property type="entry name" value="Dwarfin"/>
</dbReference>
<gene>
    <name evidence="7" type="ORF">JRQ81_009345</name>
</gene>
<feature type="region of interest" description="Disordered" evidence="5">
    <location>
        <begin position="215"/>
        <end position="296"/>
    </location>
</feature>
<dbReference type="GO" id="GO:0071144">
    <property type="term" value="C:heteromeric SMAD protein complex"/>
    <property type="evidence" value="ECO:0007669"/>
    <property type="project" value="TreeGrafter"/>
</dbReference>
<accession>A0A9Q0XBM7</accession>
<dbReference type="EMBL" id="JAPFRF010000019">
    <property type="protein sequence ID" value="KAJ7307335.1"/>
    <property type="molecule type" value="Genomic_DNA"/>
</dbReference>
<dbReference type="AlphaFoldDB" id="A0A9Q0XBM7"/>
<feature type="compositionally biased region" description="Low complexity" evidence="5">
    <location>
        <begin position="215"/>
        <end position="235"/>
    </location>
</feature>
<evidence type="ECO:0000259" key="6">
    <source>
        <dbReference type="PROSITE" id="PS51075"/>
    </source>
</evidence>
<dbReference type="Gene3D" id="3.90.520.10">
    <property type="entry name" value="SMAD MH1 domain"/>
    <property type="match status" value="1"/>
</dbReference>
<evidence type="ECO:0000256" key="1">
    <source>
        <dbReference type="ARBA" id="ARBA00004123"/>
    </source>
</evidence>
<protein>
    <recommendedName>
        <fullName evidence="6">MH1 domain-containing protein</fullName>
    </recommendedName>
</protein>
<dbReference type="GO" id="GO:0060395">
    <property type="term" value="P:SMAD protein signal transduction"/>
    <property type="evidence" value="ECO:0007669"/>
    <property type="project" value="TreeGrafter"/>
</dbReference>
<keyword evidence="4" id="KW-0539">Nucleus</keyword>
<evidence type="ECO:0000313" key="7">
    <source>
        <dbReference type="EMBL" id="KAJ7307335.1"/>
    </source>
</evidence>
<evidence type="ECO:0000256" key="4">
    <source>
        <dbReference type="ARBA" id="ARBA00023242"/>
    </source>
</evidence>
<dbReference type="GO" id="GO:0140416">
    <property type="term" value="F:transcription regulator inhibitor activity"/>
    <property type="evidence" value="ECO:0007669"/>
    <property type="project" value="TreeGrafter"/>
</dbReference>
<dbReference type="InterPro" id="IPR013019">
    <property type="entry name" value="MAD_homology_MH1"/>
</dbReference>
<dbReference type="CDD" id="cd10489">
    <property type="entry name" value="MH1_SMAD_6_7"/>
    <property type="match status" value="1"/>
</dbReference>
<organism evidence="7 8">
    <name type="scientific">Phrynocephalus forsythii</name>
    <dbReference type="NCBI Taxonomy" id="171643"/>
    <lineage>
        <taxon>Eukaryota</taxon>
        <taxon>Metazoa</taxon>
        <taxon>Chordata</taxon>
        <taxon>Craniata</taxon>
        <taxon>Vertebrata</taxon>
        <taxon>Euteleostomi</taxon>
        <taxon>Lepidosauria</taxon>
        <taxon>Squamata</taxon>
        <taxon>Bifurcata</taxon>
        <taxon>Unidentata</taxon>
        <taxon>Episquamata</taxon>
        <taxon>Toxicofera</taxon>
        <taxon>Iguania</taxon>
        <taxon>Acrodonta</taxon>
        <taxon>Agamidae</taxon>
        <taxon>Agaminae</taxon>
        <taxon>Phrynocephalus</taxon>
    </lineage>
</organism>
<evidence type="ECO:0000313" key="8">
    <source>
        <dbReference type="Proteomes" id="UP001142489"/>
    </source>
</evidence>
<dbReference type="GO" id="GO:0070411">
    <property type="term" value="F:I-SMAD binding"/>
    <property type="evidence" value="ECO:0007669"/>
    <property type="project" value="TreeGrafter"/>
</dbReference>
<dbReference type="Pfam" id="PF03165">
    <property type="entry name" value="MH1"/>
    <property type="match status" value="1"/>
</dbReference>
<dbReference type="PANTHER" id="PTHR13703">
    <property type="entry name" value="SMAD"/>
    <property type="match status" value="1"/>
</dbReference>
<dbReference type="PROSITE" id="PS51075">
    <property type="entry name" value="MH1"/>
    <property type="match status" value="1"/>
</dbReference>
<name>A0A9Q0XBM7_9SAUR</name>
<evidence type="ECO:0000256" key="2">
    <source>
        <dbReference type="ARBA" id="ARBA00023015"/>
    </source>
</evidence>
<dbReference type="Gene3D" id="2.60.200.10">
    <property type="match status" value="1"/>
</dbReference>
<dbReference type="InterPro" id="IPR008984">
    <property type="entry name" value="SMAD_FHA_dom_sf"/>
</dbReference>
<keyword evidence="3" id="KW-0804">Transcription</keyword>
<keyword evidence="2" id="KW-0805">Transcription regulation</keyword>
<dbReference type="OrthoDB" id="5946219at2759"/>
<evidence type="ECO:0000256" key="5">
    <source>
        <dbReference type="SAM" id="MobiDB-lite"/>
    </source>
</evidence>
<reference evidence="7" key="1">
    <citation type="journal article" date="2023" name="DNA Res.">
        <title>Chromosome-level genome assembly of Phrynocephalus forsythii using third-generation DNA sequencing and Hi-C analysis.</title>
        <authorList>
            <person name="Qi Y."/>
            <person name="Zhao W."/>
            <person name="Zhao Y."/>
            <person name="Niu C."/>
            <person name="Cao S."/>
            <person name="Zhang Y."/>
        </authorList>
    </citation>
    <scope>NUCLEOTIDE SEQUENCE</scope>
    <source>
        <tissue evidence="7">Muscle</tissue>
    </source>
</reference>
<evidence type="ECO:0000256" key="3">
    <source>
        <dbReference type="ARBA" id="ARBA00023163"/>
    </source>
</evidence>
<dbReference type="InterPro" id="IPR036578">
    <property type="entry name" value="SMAD_MH1_sf"/>
</dbReference>
<dbReference type="InterPro" id="IPR017855">
    <property type="entry name" value="SMAD-like_dom_sf"/>
</dbReference>
<dbReference type="SMART" id="SM00523">
    <property type="entry name" value="DWA"/>
    <property type="match status" value="1"/>
</dbReference>
<dbReference type="GO" id="GO:0030154">
    <property type="term" value="P:cell differentiation"/>
    <property type="evidence" value="ECO:0007669"/>
    <property type="project" value="TreeGrafter"/>
</dbReference>
<dbReference type="SUPFAM" id="SSF49879">
    <property type="entry name" value="SMAD/FHA domain"/>
    <property type="match status" value="1"/>
</dbReference>
<comment type="subcellular location">
    <subcellularLocation>
        <location evidence="1">Nucleus</location>
    </subcellularLocation>
</comment>
<comment type="caution">
    <text evidence="7">The sequence shown here is derived from an EMBL/GenBank/DDBJ whole genome shotgun (WGS) entry which is preliminary data.</text>
</comment>
<dbReference type="SUPFAM" id="SSF56366">
    <property type="entry name" value="SMAD MH1 domain"/>
    <property type="match status" value="1"/>
</dbReference>
<sequence>MFRPRRATLVQRLWRRRCVTPGPEDGHAPLKLAAHAFFKKLRDPELEALLQAVEGKGAGESACVWVEARGFKPGLPPVLLLCRLYRWPDLGHPHELKRLSFCRSAGGEASTHCCNPHHLSRLAVPETPPPAYGKTSPFALPLKSSTAFGRNRNAWQDTTLSRHSLKDGYWCKLAYWEYRLRVGRLYPVHDDSVRVSSATPPLAAASAWLSWGHGAAARPSGGPGPRSAGGCSSAGRGPGCGSTTVATTLASSPPRPSGLPSIRSLLATPSKCTTSSGPATRQRPDGRARTRGHTMPMQCGSVLGKVGGPAIPGGISPLVPAGWRSC</sequence>
<dbReference type="PANTHER" id="PTHR13703:SF67">
    <property type="entry name" value="MOTHERS AGAINST DECAPENTAPLEGIC HOMOLOG"/>
    <property type="match status" value="1"/>
</dbReference>
<dbReference type="InterPro" id="IPR003619">
    <property type="entry name" value="MAD_homology1_Dwarfin-type"/>
</dbReference>
<proteinExistence type="predicted"/>
<dbReference type="GO" id="GO:0006357">
    <property type="term" value="P:regulation of transcription by RNA polymerase II"/>
    <property type="evidence" value="ECO:0007669"/>
    <property type="project" value="TreeGrafter"/>
</dbReference>
<dbReference type="Proteomes" id="UP001142489">
    <property type="component" value="Unassembled WGS sequence"/>
</dbReference>